<reference evidence="3 4" key="1">
    <citation type="submission" date="2017-04" db="EMBL/GenBank/DDBJ databases">
        <title>Comparative genome analysis of Subtercola boreus.</title>
        <authorList>
            <person name="Cho Y.-J."/>
            <person name="Cho A."/>
            <person name="Kim O.-S."/>
            <person name="Lee J.-I."/>
        </authorList>
    </citation>
    <scope>NUCLEOTIDE SEQUENCE [LARGE SCALE GENOMIC DNA]</scope>
    <source>
        <strain evidence="3 4">P27444</strain>
    </source>
</reference>
<evidence type="ECO:0000256" key="1">
    <source>
        <dbReference type="SAM" id="MobiDB-lite"/>
    </source>
</evidence>
<dbReference type="Pfam" id="PF01571">
    <property type="entry name" value="GCV_T"/>
    <property type="match status" value="1"/>
</dbReference>
<proteinExistence type="predicted"/>
<evidence type="ECO:0000259" key="2">
    <source>
        <dbReference type="Pfam" id="PF01571"/>
    </source>
</evidence>
<evidence type="ECO:0000313" key="3">
    <source>
        <dbReference type="EMBL" id="RFA07607.1"/>
    </source>
</evidence>
<feature type="region of interest" description="Disordered" evidence="1">
    <location>
        <begin position="1"/>
        <end position="29"/>
    </location>
</feature>
<accession>A0A3E0VFH0</accession>
<feature type="domain" description="GCVT N-terminal" evidence="2">
    <location>
        <begin position="70"/>
        <end position="290"/>
    </location>
</feature>
<feature type="compositionally biased region" description="Basic and acidic residues" evidence="1">
    <location>
        <begin position="1"/>
        <end position="10"/>
    </location>
</feature>
<protein>
    <submittedName>
        <fullName evidence="3">Glycine cleavage system protein T</fullName>
    </submittedName>
</protein>
<dbReference type="PANTHER" id="PTHR43757">
    <property type="entry name" value="AMINOMETHYLTRANSFERASE"/>
    <property type="match status" value="1"/>
</dbReference>
<comment type="caution">
    <text evidence="3">The sequence shown here is derived from an EMBL/GenBank/DDBJ whole genome shotgun (WGS) entry which is preliminary data.</text>
</comment>
<evidence type="ECO:0000313" key="4">
    <source>
        <dbReference type="Proteomes" id="UP000256709"/>
    </source>
</evidence>
<sequence length="503" mass="55703">MACRGPDHPPRQAHHRLLTSTPTPTPHDRTERFTPVTENLQHLIEATNPVDLLRNSQIGSYIYPVVPADFQNWIKEQTAWRKTAVLYDQSHHMDSLFLRGSDALSLISDTAINSTALFPVNKAKQYVPTSAGGHVIGDGILFREAEDEYVYVGRSPAANWLLYHGETGGYQNLDIEVDRRSPSRPFGHEVHRNYYRFQIQGPAAWQVIEKLNGGPLEQLKFFNMSTMTIDGTTVRTLRHGMAGAPGLEIWGPYEDHDRIHAAIVNAGAEFGLVPVGSRAYPSNTLESGWIPSPLPAVYSGEAERGYREWLGADSYEATGTLAGSFVSDNIEDYYLTPWELGYGSFVKFDHDFIGRDALEKMDPASQRKKVTLAWDAEDMTSIFSSLFNVDGPAYKFFDLPLANYGSANYDSVVDSDGTVVGFSMFTGYSANERRALSLATIDPSVPEGTELKVIWGEPNGGTSKAAVEPHEQFEVRAVVSPVPYSTVARATYQGGWRTGYTGE</sequence>
<dbReference type="SUPFAM" id="SSF103025">
    <property type="entry name" value="Folate-binding domain"/>
    <property type="match status" value="1"/>
</dbReference>
<organism evidence="3 4">
    <name type="scientific">Subtercola boreus</name>
    <dbReference type="NCBI Taxonomy" id="120213"/>
    <lineage>
        <taxon>Bacteria</taxon>
        <taxon>Bacillati</taxon>
        <taxon>Actinomycetota</taxon>
        <taxon>Actinomycetes</taxon>
        <taxon>Micrococcales</taxon>
        <taxon>Microbacteriaceae</taxon>
        <taxon>Subtercola</taxon>
    </lineage>
</organism>
<gene>
    <name evidence="3" type="ORF">B7R21_15610</name>
</gene>
<dbReference type="InterPro" id="IPR028896">
    <property type="entry name" value="GcvT/YgfZ/DmdA"/>
</dbReference>
<name>A0A3E0VFH0_9MICO</name>
<dbReference type="EMBL" id="NBXA01000026">
    <property type="protein sequence ID" value="RFA07607.1"/>
    <property type="molecule type" value="Genomic_DNA"/>
</dbReference>
<dbReference type="InterPro" id="IPR027266">
    <property type="entry name" value="TrmE/GcvT-like"/>
</dbReference>
<dbReference type="PANTHER" id="PTHR43757:SF2">
    <property type="entry name" value="AMINOMETHYLTRANSFERASE, MITOCHONDRIAL"/>
    <property type="match status" value="1"/>
</dbReference>
<dbReference type="InterPro" id="IPR006222">
    <property type="entry name" value="GCVT_N"/>
</dbReference>
<dbReference type="OrthoDB" id="2055370at2"/>
<dbReference type="AlphaFoldDB" id="A0A3E0VFH0"/>
<dbReference type="Proteomes" id="UP000256709">
    <property type="component" value="Unassembled WGS sequence"/>
</dbReference>
<dbReference type="Gene3D" id="3.30.1360.120">
    <property type="entry name" value="Probable tRNA modification gtpase trme, domain 1"/>
    <property type="match status" value="1"/>
</dbReference>